<evidence type="ECO:0000313" key="3">
    <source>
        <dbReference type="EMBL" id="MFC5344547.1"/>
    </source>
</evidence>
<proteinExistence type="inferred from homology"/>
<reference evidence="4" key="1">
    <citation type="journal article" date="2019" name="Int. J. Syst. Evol. Microbiol.">
        <title>The Global Catalogue of Microorganisms (GCM) 10K type strain sequencing project: providing services to taxonomists for standard genome sequencing and annotation.</title>
        <authorList>
            <consortium name="The Broad Institute Genomics Platform"/>
            <consortium name="The Broad Institute Genome Sequencing Center for Infectious Disease"/>
            <person name="Wu L."/>
            <person name="Ma J."/>
        </authorList>
    </citation>
    <scope>NUCLEOTIDE SEQUENCE [LARGE SCALE GENOMIC DNA]</scope>
    <source>
        <strain evidence="4">JCM 12125</strain>
    </source>
</reference>
<dbReference type="Proteomes" id="UP001596152">
    <property type="component" value="Unassembled WGS sequence"/>
</dbReference>
<dbReference type="InterPro" id="IPR035093">
    <property type="entry name" value="RelE/ParE_toxin_dom_sf"/>
</dbReference>
<dbReference type="EMBL" id="JBHSLF010000021">
    <property type="protein sequence ID" value="MFC5344547.1"/>
    <property type="molecule type" value="Genomic_DNA"/>
</dbReference>
<evidence type="ECO:0000256" key="2">
    <source>
        <dbReference type="ARBA" id="ARBA00022649"/>
    </source>
</evidence>
<dbReference type="Pfam" id="PF05016">
    <property type="entry name" value="ParE_toxin"/>
    <property type="match status" value="1"/>
</dbReference>
<protein>
    <submittedName>
        <fullName evidence="3">Type II toxin-antitoxin system RelE/ParE family toxin</fullName>
    </submittedName>
</protein>
<evidence type="ECO:0000256" key="1">
    <source>
        <dbReference type="ARBA" id="ARBA00006226"/>
    </source>
</evidence>
<dbReference type="InterPro" id="IPR007712">
    <property type="entry name" value="RelE/ParE_toxin"/>
</dbReference>
<sequence length="104" mass="11531">MTDLRWSDAAAAELTAAYDYIAQDDPRAALKVFNRIVAAAELVARRNIGRVGRRLGTFEKSVIGAPYVLIYVRDEEQSETTITSVIHTARQWPPVLGADDVDLQ</sequence>
<gene>
    <name evidence="3" type="ORF">ACFPIE_11530</name>
</gene>
<comment type="similarity">
    <text evidence="1">Belongs to the RelE toxin family.</text>
</comment>
<dbReference type="RefSeq" id="WP_374036171.1">
    <property type="nucleotide sequence ID" value="NZ_CP169082.1"/>
</dbReference>
<keyword evidence="2" id="KW-1277">Toxin-antitoxin system</keyword>
<comment type="caution">
    <text evidence="3">The sequence shown here is derived from an EMBL/GenBank/DDBJ whole genome shotgun (WGS) entry which is preliminary data.</text>
</comment>
<dbReference type="PANTHER" id="PTHR33755">
    <property type="entry name" value="TOXIN PARE1-RELATED"/>
    <property type="match status" value="1"/>
</dbReference>
<dbReference type="InterPro" id="IPR051803">
    <property type="entry name" value="TA_system_RelE-like_toxin"/>
</dbReference>
<dbReference type="Gene3D" id="3.30.2310.20">
    <property type="entry name" value="RelE-like"/>
    <property type="match status" value="1"/>
</dbReference>
<keyword evidence="4" id="KW-1185">Reference proteome</keyword>
<accession>A0ABW0FS54</accession>
<name>A0ABW0FS54_9CAUL</name>
<organism evidence="3 4">
    <name type="scientific">Brevundimonas staleyi</name>
    <dbReference type="NCBI Taxonomy" id="74326"/>
    <lineage>
        <taxon>Bacteria</taxon>
        <taxon>Pseudomonadati</taxon>
        <taxon>Pseudomonadota</taxon>
        <taxon>Alphaproteobacteria</taxon>
        <taxon>Caulobacterales</taxon>
        <taxon>Caulobacteraceae</taxon>
        <taxon>Brevundimonas</taxon>
    </lineage>
</organism>
<evidence type="ECO:0000313" key="4">
    <source>
        <dbReference type="Proteomes" id="UP001596152"/>
    </source>
</evidence>